<evidence type="ECO:0000256" key="1">
    <source>
        <dbReference type="ARBA" id="ARBA00022729"/>
    </source>
</evidence>
<reference evidence="2 3" key="1">
    <citation type="journal article" date="2018" name="Environ. Microbiol.">
        <title>Genomes of ubiquitous marine and hypersaline Hydrogenovibrio, Thiomicrorhabdus and Thiomicrospira spp. encode a diversity of mechanisms to sustain chemolithoautotrophy in heterogeneous environments.</title>
        <authorList>
            <person name="Scott K.M."/>
            <person name="Williams J."/>
            <person name="Porter C.M.B."/>
            <person name="Russel S."/>
            <person name="Harmer T.L."/>
            <person name="Paul J.H."/>
            <person name="Antonen K.M."/>
            <person name="Bridges M.K."/>
            <person name="Camper G.J."/>
            <person name="Campla C.K."/>
            <person name="Casella L.G."/>
            <person name="Chase E."/>
            <person name="Conrad J.W."/>
            <person name="Cruz M.C."/>
            <person name="Dunlap D.S."/>
            <person name="Duran L."/>
            <person name="Fahsbender E.M."/>
            <person name="Goldsmith D.B."/>
            <person name="Keeley R.F."/>
            <person name="Kondoff M.R."/>
            <person name="Kussy B.I."/>
            <person name="Lane M.K."/>
            <person name="Lawler S."/>
            <person name="Leigh B.A."/>
            <person name="Lewis C."/>
            <person name="Lostal L.M."/>
            <person name="Marking D."/>
            <person name="Mancera P.A."/>
            <person name="McClenthan E.C."/>
            <person name="McIntyre E.A."/>
            <person name="Mine J.A."/>
            <person name="Modi S."/>
            <person name="Moore B.D."/>
            <person name="Morgan W.A."/>
            <person name="Nelson K.M."/>
            <person name="Nguyen K.N."/>
            <person name="Ogburn N."/>
            <person name="Parrino D.G."/>
            <person name="Pedapudi A.D."/>
            <person name="Pelham R.P."/>
            <person name="Preece A.M."/>
            <person name="Rampersad E.A."/>
            <person name="Richardson J.C."/>
            <person name="Rodgers C.M."/>
            <person name="Schaffer B.L."/>
            <person name="Sheridan N.E."/>
            <person name="Solone M.R."/>
            <person name="Staley Z.R."/>
            <person name="Tabuchi M."/>
            <person name="Waide R.J."/>
            <person name="Wanjugi P.W."/>
            <person name="Young S."/>
            <person name="Clum A."/>
            <person name="Daum C."/>
            <person name="Huntemann M."/>
            <person name="Ivanova N."/>
            <person name="Kyrpides N."/>
            <person name="Mikhailova N."/>
            <person name="Palaniappan K."/>
            <person name="Pillay M."/>
            <person name="Reddy T.B.K."/>
            <person name="Shapiro N."/>
            <person name="Stamatis D."/>
            <person name="Varghese N."/>
            <person name="Woyke T."/>
            <person name="Boden R."/>
            <person name="Freyermuth S.K."/>
            <person name="Kerfeld C.A."/>
        </authorList>
    </citation>
    <scope>NUCLEOTIDE SEQUENCE [LARGE SCALE GENOMIC DNA]</scope>
    <source>
        <strain evidence="2 3">JR-2</strain>
    </source>
</reference>
<sequence length="385" mass="43487">MASSNFGRRDFLKAAAAMSATAAIPGLFPGVANAARTNELNILVWEGYNSDNVLDPFRREFDTKVSAENVISDPDAVNKLRAGETKVWDLINLNNPWARELLYPEGLIKPLDQERFKPYFDKMMDEFKWPYKWAMSLDGKDLLGMTQRFGPLSFVVNTDVISRPMAEDQGFNLFMDPKMKGRYGILTWANWNIYHMCITAGFSPFKKHTKEEMQKFKEVATYIFKNAKMASDDHLAMNQALITGEIDAYFTGGTYSCSVARYDGFSNVRGITPKEGPINGKGGIVWVEVTSIVNNPNLSTKAEDFLEYVQRPDVSKNVAFAEGSHNPVTQMGIPEVMNAFTKKELDAIQFDSLEWELEHCADYDVNPDYAEMLELYTAARREAKG</sequence>
<evidence type="ECO:0000313" key="2">
    <source>
        <dbReference type="EMBL" id="QAB15934.1"/>
    </source>
</evidence>
<dbReference type="PROSITE" id="PS51318">
    <property type="entry name" value="TAT"/>
    <property type="match status" value="1"/>
</dbReference>
<dbReference type="Gene3D" id="3.40.190.10">
    <property type="entry name" value="Periplasmic binding protein-like II"/>
    <property type="match status" value="2"/>
</dbReference>
<dbReference type="InterPro" id="IPR019546">
    <property type="entry name" value="TAT_signal_bac_arc"/>
</dbReference>
<dbReference type="RefSeq" id="WP_128385264.1">
    <property type="nucleotide sequence ID" value="NZ_CP035033.1"/>
</dbReference>
<accession>A0A410H4S9</accession>
<evidence type="ECO:0000313" key="3">
    <source>
        <dbReference type="Proteomes" id="UP000285478"/>
    </source>
</evidence>
<keyword evidence="3" id="KW-1185">Reference proteome</keyword>
<dbReference type="PANTHER" id="PTHR30222">
    <property type="entry name" value="SPERMIDINE/PUTRESCINE-BINDING PERIPLASMIC PROTEIN"/>
    <property type="match status" value="1"/>
</dbReference>
<dbReference type="AlphaFoldDB" id="A0A410H4S9"/>
<dbReference type="SUPFAM" id="SSF53850">
    <property type="entry name" value="Periplasmic binding protein-like II"/>
    <property type="match status" value="1"/>
</dbReference>
<protein>
    <submittedName>
        <fullName evidence="2">Twin-arginine translocation signal domain-containing protein</fullName>
    </submittedName>
</protein>
<organism evidence="2 3">
    <name type="scientific">Hydrogenovibrio thermophilus</name>
    <dbReference type="NCBI Taxonomy" id="265883"/>
    <lineage>
        <taxon>Bacteria</taxon>
        <taxon>Pseudomonadati</taxon>
        <taxon>Pseudomonadota</taxon>
        <taxon>Gammaproteobacteria</taxon>
        <taxon>Thiotrichales</taxon>
        <taxon>Piscirickettsiaceae</taxon>
        <taxon>Hydrogenovibrio</taxon>
    </lineage>
</organism>
<dbReference type="KEGG" id="htr:EPV75_09775"/>
<gene>
    <name evidence="2" type="ORF">EPV75_09775</name>
</gene>
<keyword evidence="1" id="KW-0732">Signal</keyword>
<dbReference type="NCBIfam" id="TIGR01409">
    <property type="entry name" value="TAT_signal_seq"/>
    <property type="match status" value="1"/>
</dbReference>
<dbReference type="EMBL" id="CP035033">
    <property type="protein sequence ID" value="QAB15934.1"/>
    <property type="molecule type" value="Genomic_DNA"/>
</dbReference>
<dbReference type="InterPro" id="IPR006311">
    <property type="entry name" value="TAT_signal"/>
</dbReference>
<name>A0A410H4S9_9GAMM</name>
<dbReference type="Proteomes" id="UP000285478">
    <property type="component" value="Chromosome"/>
</dbReference>
<dbReference type="PANTHER" id="PTHR30222:SF17">
    <property type="entry name" value="SPERMIDINE_PUTRESCINE-BINDING PERIPLASMIC PROTEIN"/>
    <property type="match status" value="1"/>
</dbReference>
<proteinExistence type="predicted"/>